<reference evidence="2" key="2">
    <citation type="submission" date="2015-01" db="EMBL/GenBank/DDBJ databases">
        <title>Evolutionary Origins and Diversification of the Mycorrhizal Mutualists.</title>
        <authorList>
            <consortium name="DOE Joint Genome Institute"/>
            <consortium name="Mycorrhizal Genomics Consortium"/>
            <person name="Kohler A."/>
            <person name="Kuo A."/>
            <person name="Nagy L.G."/>
            <person name="Floudas D."/>
            <person name="Copeland A."/>
            <person name="Barry K.W."/>
            <person name="Cichocki N."/>
            <person name="Veneault-Fourrey C."/>
            <person name="LaButti K."/>
            <person name="Lindquist E.A."/>
            <person name="Lipzen A."/>
            <person name="Lundell T."/>
            <person name="Morin E."/>
            <person name="Murat C."/>
            <person name="Riley R."/>
            <person name="Ohm R."/>
            <person name="Sun H."/>
            <person name="Tunlid A."/>
            <person name="Henrissat B."/>
            <person name="Grigoriev I.V."/>
            <person name="Hibbett D.S."/>
            <person name="Martin F."/>
        </authorList>
    </citation>
    <scope>NUCLEOTIDE SEQUENCE [LARGE SCALE GENOMIC DNA]</scope>
    <source>
        <strain evidence="2">Marx 270</strain>
    </source>
</reference>
<reference evidence="1 2" key="1">
    <citation type="submission" date="2014-04" db="EMBL/GenBank/DDBJ databases">
        <authorList>
            <consortium name="DOE Joint Genome Institute"/>
            <person name="Kuo A."/>
            <person name="Kohler A."/>
            <person name="Costa M.D."/>
            <person name="Nagy L.G."/>
            <person name="Floudas D."/>
            <person name="Copeland A."/>
            <person name="Barry K.W."/>
            <person name="Cichocki N."/>
            <person name="Veneault-Fourrey C."/>
            <person name="LaButti K."/>
            <person name="Lindquist E.A."/>
            <person name="Lipzen A."/>
            <person name="Lundell T."/>
            <person name="Morin E."/>
            <person name="Murat C."/>
            <person name="Sun H."/>
            <person name="Tunlid A."/>
            <person name="Henrissat B."/>
            <person name="Grigoriev I.V."/>
            <person name="Hibbett D.S."/>
            <person name="Martin F."/>
            <person name="Nordberg H.P."/>
            <person name="Cantor M.N."/>
            <person name="Hua S.X."/>
        </authorList>
    </citation>
    <scope>NUCLEOTIDE SEQUENCE [LARGE SCALE GENOMIC DNA]</scope>
    <source>
        <strain evidence="1 2">Marx 270</strain>
    </source>
</reference>
<sequence>MRKEGLTQSRSCIRSLLLPEPPSPWPSSSDAMEEGRWKTFWEDWWSHDNANYGANSRRVCLTSCCICIPPPICLGSCMLHPLSQLFPIRH</sequence>
<gene>
    <name evidence="1" type="ORF">M404DRAFT_991290</name>
</gene>
<evidence type="ECO:0000313" key="2">
    <source>
        <dbReference type="Proteomes" id="UP000054217"/>
    </source>
</evidence>
<dbReference type="EMBL" id="KN831944">
    <property type="protein sequence ID" value="KIO14534.1"/>
    <property type="molecule type" value="Genomic_DNA"/>
</dbReference>
<protein>
    <submittedName>
        <fullName evidence="1">Uncharacterized protein</fullName>
    </submittedName>
</protein>
<organism evidence="1 2">
    <name type="scientific">Pisolithus tinctorius Marx 270</name>
    <dbReference type="NCBI Taxonomy" id="870435"/>
    <lineage>
        <taxon>Eukaryota</taxon>
        <taxon>Fungi</taxon>
        <taxon>Dikarya</taxon>
        <taxon>Basidiomycota</taxon>
        <taxon>Agaricomycotina</taxon>
        <taxon>Agaricomycetes</taxon>
        <taxon>Agaricomycetidae</taxon>
        <taxon>Boletales</taxon>
        <taxon>Sclerodermatineae</taxon>
        <taxon>Pisolithaceae</taxon>
        <taxon>Pisolithus</taxon>
    </lineage>
</organism>
<proteinExistence type="predicted"/>
<name>A0A0C3PYZ7_PISTI</name>
<dbReference type="Proteomes" id="UP000054217">
    <property type="component" value="Unassembled WGS sequence"/>
</dbReference>
<dbReference type="InParanoid" id="A0A0C3PYZ7"/>
<dbReference type="AlphaFoldDB" id="A0A0C3PYZ7"/>
<dbReference type="HOGENOM" id="CLU_2441737_0_0_1"/>
<keyword evidence="2" id="KW-1185">Reference proteome</keyword>
<evidence type="ECO:0000313" key="1">
    <source>
        <dbReference type="EMBL" id="KIO14534.1"/>
    </source>
</evidence>
<accession>A0A0C3PYZ7</accession>